<keyword evidence="3" id="KW-1185">Reference proteome</keyword>
<feature type="compositionally biased region" description="Basic and acidic residues" evidence="1">
    <location>
        <begin position="32"/>
        <end position="45"/>
    </location>
</feature>
<gene>
    <name evidence="2" type="ORF">A4X13_0g2407</name>
</gene>
<feature type="region of interest" description="Disordered" evidence="1">
    <location>
        <begin position="1"/>
        <end position="73"/>
    </location>
</feature>
<reference evidence="2" key="1">
    <citation type="submission" date="2016-04" db="EMBL/GenBank/DDBJ databases">
        <authorList>
            <person name="Nguyen H.D."/>
            <person name="Samba Siva P."/>
            <person name="Cullis J."/>
            <person name="Levesque C.A."/>
            <person name="Hambleton S."/>
        </authorList>
    </citation>
    <scope>NUCLEOTIDE SEQUENCE</scope>
    <source>
        <strain evidence="2">DAOMC 236416</strain>
    </source>
</reference>
<evidence type="ECO:0000313" key="3">
    <source>
        <dbReference type="Proteomes" id="UP000077521"/>
    </source>
</evidence>
<feature type="compositionally biased region" description="Basic and acidic residues" evidence="1">
    <location>
        <begin position="1"/>
        <end position="18"/>
    </location>
</feature>
<feature type="compositionally biased region" description="Polar residues" evidence="1">
    <location>
        <begin position="57"/>
        <end position="73"/>
    </location>
</feature>
<comment type="caution">
    <text evidence="2">The sequence shown here is derived from an EMBL/GenBank/DDBJ whole genome shotgun (WGS) entry which is preliminary data.</text>
</comment>
<evidence type="ECO:0000313" key="2">
    <source>
        <dbReference type="EMBL" id="KAE8257355.1"/>
    </source>
</evidence>
<dbReference type="Proteomes" id="UP000077521">
    <property type="component" value="Unassembled WGS sequence"/>
</dbReference>
<feature type="compositionally biased region" description="Basic and acidic residues" evidence="1">
    <location>
        <begin position="188"/>
        <end position="203"/>
    </location>
</feature>
<feature type="compositionally biased region" description="Basic and acidic residues" evidence="1">
    <location>
        <begin position="223"/>
        <end position="247"/>
    </location>
</feature>
<organism evidence="2 3">
    <name type="scientific">Tilletia indica</name>
    <dbReference type="NCBI Taxonomy" id="43049"/>
    <lineage>
        <taxon>Eukaryota</taxon>
        <taxon>Fungi</taxon>
        <taxon>Dikarya</taxon>
        <taxon>Basidiomycota</taxon>
        <taxon>Ustilaginomycotina</taxon>
        <taxon>Exobasidiomycetes</taxon>
        <taxon>Tilletiales</taxon>
        <taxon>Tilletiaceae</taxon>
        <taxon>Tilletia</taxon>
    </lineage>
</organism>
<name>A0A177TU05_9BASI</name>
<sequence length="268" mass="29990">MARHSDRIAARLRKESLRSPRQAKVSSKSSKAGRDNTKENSEQSENHSLARKKSHLGPSSSSAVETSAGRQAQTVWTPEETKCLLDALHRYAHLRAKGKVGRYIYSYILARHGLNGTKTQTLRGKTPAQLSSKARVELQRRYREKIAMPYWQPILFSKFSRRYIWRSGKEISFSVEEMPADLDESSVDEDHSNNDDNSAHEEDGSSGCGTIAAGPKQFGENAVCERPKEDNDKDSDGEIEEHDEHFDTSGSPSLAKVLHILNQAGFFS</sequence>
<dbReference type="EMBL" id="LWDF02000114">
    <property type="protein sequence ID" value="KAE8257355.1"/>
    <property type="molecule type" value="Genomic_DNA"/>
</dbReference>
<feature type="compositionally biased region" description="Acidic residues" evidence="1">
    <location>
        <begin position="178"/>
        <end position="187"/>
    </location>
</feature>
<evidence type="ECO:0000256" key="1">
    <source>
        <dbReference type="SAM" id="MobiDB-lite"/>
    </source>
</evidence>
<dbReference type="AlphaFoldDB" id="A0A177TU05"/>
<reference evidence="2" key="2">
    <citation type="journal article" date="2019" name="IMA Fungus">
        <title>Genome sequencing and comparison of five Tilletia species to identify candidate genes for the detection of regulated species infecting wheat.</title>
        <authorList>
            <person name="Nguyen H.D.T."/>
            <person name="Sultana T."/>
            <person name="Kesanakurti P."/>
            <person name="Hambleton S."/>
        </authorList>
    </citation>
    <scope>NUCLEOTIDE SEQUENCE</scope>
    <source>
        <strain evidence="2">DAOMC 236416</strain>
    </source>
</reference>
<feature type="region of interest" description="Disordered" evidence="1">
    <location>
        <begin position="177"/>
        <end position="254"/>
    </location>
</feature>
<protein>
    <submittedName>
        <fullName evidence="2">Uncharacterized protein</fullName>
    </submittedName>
</protein>
<proteinExistence type="predicted"/>
<accession>A0A177TU05</accession>